<dbReference type="InterPro" id="IPR036390">
    <property type="entry name" value="WH_DNA-bd_sf"/>
</dbReference>
<dbReference type="EMBL" id="CP129968">
    <property type="protein sequence ID" value="WNB16984.1"/>
    <property type="molecule type" value="Genomic_DNA"/>
</dbReference>
<dbReference type="SUPFAM" id="SSF46785">
    <property type="entry name" value="Winged helix' DNA-binding domain"/>
    <property type="match status" value="1"/>
</dbReference>
<organism evidence="6">
    <name type="scientific">Marivirga arenosa</name>
    <dbReference type="NCBI Taxonomy" id="3059076"/>
    <lineage>
        <taxon>Bacteria</taxon>
        <taxon>Pseudomonadati</taxon>
        <taxon>Bacteroidota</taxon>
        <taxon>Cytophagia</taxon>
        <taxon>Cytophagales</taxon>
        <taxon>Marivirgaceae</taxon>
        <taxon>Marivirga</taxon>
    </lineage>
</organism>
<dbReference type="GO" id="GO:0000976">
    <property type="term" value="F:transcription cis-regulatory region binding"/>
    <property type="evidence" value="ECO:0007669"/>
    <property type="project" value="TreeGrafter"/>
</dbReference>
<evidence type="ECO:0000256" key="4">
    <source>
        <dbReference type="ARBA" id="ARBA00023163"/>
    </source>
</evidence>
<keyword evidence="4" id="KW-0804">Transcription</keyword>
<name>A0AA51X538_9BACT</name>
<dbReference type="RefSeq" id="WP_322346074.1">
    <property type="nucleotide sequence ID" value="NZ_CP129968.2"/>
</dbReference>
<dbReference type="GO" id="GO:0003700">
    <property type="term" value="F:DNA-binding transcription factor activity"/>
    <property type="evidence" value="ECO:0007669"/>
    <property type="project" value="InterPro"/>
</dbReference>
<dbReference type="InterPro" id="IPR036388">
    <property type="entry name" value="WH-like_DNA-bd_sf"/>
</dbReference>
<dbReference type="Proteomes" id="UP001232019">
    <property type="component" value="Chromosome"/>
</dbReference>
<dbReference type="Gene3D" id="3.40.190.290">
    <property type="match status" value="1"/>
</dbReference>
<gene>
    <name evidence="6" type="ORF">QYS47_25700</name>
</gene>
<proteinExistence type="inferred from homology"/>
<dbReference type="InterPro" id="IPR000847">
    <property type="entry name" value="LysR_HTH_N"/>
</dbReference>
<reference evidence="6" key="1">
    <citation type="submission" date="2023-08" db="EMBL/GenBank/DDBJ databases">
        <title>Comparative genomics and taxonomic characterization of three novel marine species of genus Marivirga.</title>
        <authorList>
            <person name="Muhammad N."/>
            <person name="Kim S.-G."/>
        </authorList>
    </citation>
    <scope>NUCLEOTIDE SEQUENCE</scope>
    <source>
        <strain evidence="6">BKB1-2</strain>
    </source>
</reference>
<protein>
    <submittedName>
        <fullName evidence="6">LysR family transcriptional regulator</fullName>
    </submittedName>
</protein>
<keyword evidence="2" id="KW-0805">Transcription regulation</keyword>
<dbReference type="SUPFAM" id="SSF53850">
    <property type="entry name" value="Periplasmic binding protein-like II"/>
    <property type="match status" value="1"/>
</dbReference>
<dbReference type="InterPro" id="IPR005119">
    <property type="entry name" value="LysR_subst-bd"/>
</dbReference>
<dbReference type="PANTHER" id="PTHR30126">
    <property type="entry name" value="HTH-TYPE TRANSCRIPTIONAL REGULATOR"/>
    <property type="match status" value="1"/>
</dbReference>
<dbReference type="PANTHER" id="PTHR30126:SF5">
    <property type="entry name" value="HTH-TYPE TRANSCRIPTIONAL ACTIVATOR CMPR"/>
    <property type="match status" value="1"/>
</dbReference>
<evidence type="ECO:0000259" key="5">
    <source>
        <dbReference type="PROSITE" id="PS50931"/>
    </source>
</evidence>
<dbReference type="Gene3D" id="1.10.10.10">
    <property type="entry name" value="Winged helix-like DNA-binding domain superfamily/Winged helix DNA-binding domain"/>
    <property type="match status" value="1"/>
</dbReference>
<dbReference type="KEGG" id="marp:QYS47_25700"/>
<evidence type="ECO:0000256" key="2">
    <source>
        <dbReference type="ARBA" id="ARBA00023015"/>
    </source>
</evidence>
<dbReference type="Pfam" id="PF00126">
    <property type="entry name" value="HTH_1"/>
    <property type="match status" value="1"/>
</dbReference>
<evidence type="ECO:0000256" key="3">
    <source>
        <dbReference type="ARBA" id="ARBA00023125"/>
    </source>
</evidence>
<evidence type="ECO:0000313" key="6">
    <source>
        <dbReference type="EMBL" id="WNB16984.1"/>
    </source>
</evidence>
<evidence type="ECO:0000256" key="1">
    <source>
        <dbReference type="ARBA" id="ARBA00009437"/>
    </source>
</evidence>
<dbReference type="AlphaFoldDB" id="A0AA51X538"/>
<dbReference type="Pfam" id="PF03466">
    <property type="entry name" value="LysR_substrate"/>
    <property type="match status" value="1"/>
</dbReference>
<accession>A0AA51X538</accession>
<feature type="domain" description="HTH lysR-type" evidence="5">
    <location>
        <begin position="1"/>
        <end position="60"/>
    </location>
</feature>
<dbReference type="PROSITE" id="PS50931">
    <property type="entry name" value="HTH_LYSR"/>
    <property type="match status" value="1"/>
</dbReference>
<comment type="similarity">
    <text evidence="1">Belongs to the LysR transcriptional regulatory family.</text>
</comment>
<keyword evidence="3" id="KW-0238">DNA-binding</keyword>
<sequence length="302" mass="34630">MNYTLHQLQIFHKIVELGSITKASEALHLTQPAVSIQLKNLQSQFDKPLLEIIGRKVYITDFGNEIANNIESIVAELDQIEKKRFSSADKLSGKLKLSIVSTAEYIMPHFLTDFIKKYPEIQLSMEVTNKQSVIESLENNKVDFSMVSVLPDMAINHMELMKNELYLVGPANSELNKNKYDVDIFRELPLIYREEGSGTRYTMESFIKKNKIPARMNLKLATNEAVKQAVIAGLGYSILPLIGIKNELKNRDLKIIPVKNFPIHSTWHLIWLKEKRFSPVAQAYLDFIKKEIPHIIEAKFQS</sequence>